<gene>
    <name evidence="3" type="ORF">EDM58_18805</name>
</gene>
<reference evidence="3 4" key="1">
    <citation type="submission" date="2018-10" db="EMBL/GenBank/DDBJ databases">
        <title>Phylogenomics of Brevibacillus.</title>
        <authorList>
            <person name="Dunlap C."/>
        </authorList>
    </citation>
    <scope>NUCLEOTIDE SEQUENCE [LARGE SCALE GENOMIC DNA]</scope>
    <source>
        <strain evidence="3 4">JCM 15085</strain>
    </source>
</reference>
<feature type="transmembrane region" description="Helical" evidence="1">
    <location>
        <begin position="158"/>
        <end position="176"/>
    </location>
</feature>
<name>A0A3M8CGX4_9BACL</name>
<dbReference type="Pfam" id="PF01569">
    <property type="entry name" value="PAP2"/>
    <property type="match status" value="1"/>
</dbReference>
<dbReference type="SMART" id="SM00014">
    <property type="entry name" value="acidPPc"/>
    <property type="match status" value="1"/>
</dbReference>
<feature type="transmembrane region" description="Helical" evidence="1">
    <location>
        <begin position="9"/>
        <end position="33"/>
    </location>
</feature>
<feature type="transmembrane region" description="Helical" evidence="1">
    <location>
        <begin position="87"/>
        <end position="108"/>
    </location>
</feature>
<dbReference type="Gene3D" id="1.20.144.10">
    <property type="entry name" value="Phosphatidic acid phosphatase type 2/haloperoxidase"/>
    <property type="match status" value="2"/>
</dbReference>
<protein>
    <submittedName>
        <fullName evidence="3">Phosphatase PAP2 family protein</fullName>
    </submittedName>
</protein>
<dbReference type="InterPro" id="IPR000326">
    <property type="entry name" value="PAP2/HPO"/>
</dbReference>
<dbReference type="RefSeq" id="WP_122914689.1">
    <property type="nucleotide sequence ID" value="NZ_RHHT01000046.1"/>
</dbReference>
<evidence type="ECO:0000259" key="2">
    <source>
        <dbReference type="SMART" id="SM00014"/>
    </source>
</evidence>
<proteinExistence type="predicted"/>
<organism evidence="3 4">
    <name type="scientific">Brevibacillus panacihumi</name>
    <dbReference type="NCBI Taxonomy" id="497735"/>
    <lineage>
        <taxon>Bacteria</taxon>
        <taxon>Bacillati</taxon>
        <taxon>Bacillota</taxon>
        <taxon>Bacilli</taxon>
        <taxon>Bacillales</taxon>
        <taxon>Paenibacillaceae</taxon>
        <taxon>Brevibacillus</taxon>
    </lineage>
</organism>
<comment type="caution">
    <text evidence="3">The sequence shown here is derived from an EMBL/GenBank/DDBJ whole genome shotgun (WGS) entry which is preliminary data.</text>
</comment>
<sequence>MTRHAEKGALLGAFVFLILSVLLVGLHISGLLISLDQTAFEWVSAIRTDWLTAFLGMLTFWGGGIALALVGLIVMLVCFCKGQRVEALVIFLTLLSAFLLNEGMKAYFARPRPTLFHLVELPASFSFPSGHAMVGTAFYLLLAVVLHNGLRDKNWSWLIQPAAILLVILIASSRVYLGVHYFSDVICGFSLSIMVYFFSRFALAQWSDRHRDREAPAVLESVREG</sequence>
<accession>A0A3M8CGX4</accession>
<feature type="domain" description="Phosphatidic acid phosphatase type 2/haloperoxidase" evidence="2">
    <location>
        <begin position="86"/>
        <end position="200"/>
    </location>
</feature>
<evidence type="ECO:0000313" key="3">
    <source>
        <dbReference type="EMBL" id="RNB75016.1"/>
    </source>
</evidence>
<feature type="transmembrane region" description="Helical" evidence="1">
    <location>
        <begin position="53"/>
        <end position="80"/>
    </location>
</feature>
<dbReference type="PANTHER" id="PTHR14969:SF13">
    <property type="entry name" value="AT30094P"/>
    <property type="match status" value="1"/>
</dbReference>
<feature type="transmembrane region" description="Helical" evidence="1">
    <location>
        <begin position="128"/>
        <end position="146"/>
    </location>
</feature>
<dbReference type="SUPFAM" id="SSF48317">
    <property type="entry name" value="Acid phosphatase/Vanadium-dependent haloperoxidase"/>
    <property type="match status" value="1"/>
</dbReference>
<dbReference type="Proteomes" id="UP000281915">
    <property type="component" value="Unassembled WGS sequence"/>
</dbReference>
<dbReference type="InterPro" id="IPR036938">
    <property type="entry name" value="PAP2/HPO_sf"/>
</dbReference>
<dbReference type="EMBL" id="RHHT01000046">
    <property type="protein sequence ID" value="RNB75016.1"/>
    <property type="molecule type" value="Genomic_DNA"/>
</dbReference>
<dbReference type="PANTHER" id="PTHR14969">
    <property type="entry name" value="SPHINGOSINE-1-PHOSPHATE PHOSPHOHYDROLASE"/>
    <property type="match status" value="1"/>
</dbReference>
<evidence type="ECO:0000313" key="4">
    <source>
        <dbReference type="Proteomes" id="UP000281915"/>
    </source>
</evidence>
<keyword evidence="1" id="KW-1133">Transmembrane helix</keyword>
<dbReference type="AlphaFoldDB" id="A0A3M8CGX4"/>
<dbReference type="CDD" id="cd03392">
    <property type="entry name" value="PAP2_like_2"/>
    <property type="match status" value="1"/>
</dbReference>
<keyword evidence="1" id="KW-0472">Membrane</keyword>
<feature type="transmembrane region" description="Helical" evidence="1">
    <location>
        <begin position="182"/>
        <end position="203"/>
    </location>
</feature>
<keyword evidence="1" id="KW-0812">Transmembrane</keyword>
<evidence type="ECO:0000256" key="1">
    <source>
        <dbReference type="SAM" id="Phobius"/>
    </source>
</evidence>